<organism evidence="1 2">
    <name type="scientific">Deinococcus humi</name>
    <dbReference type="NCBI Taxonomy" id="662880"/>
    <lineage>
        <taxon>Bacteria</taxon>
        <taxon>Thermotogati</taxon>
        <taxon>Deinococcota</taxon>
        <taxon>Deinococci</taxon>
        <taxon>Deinococcales</taxon>
        <taxon>Deinococcaceae</taxon>
        <taxon>Deinococcus</taxon>
    </lineage>
</organism>
<proteinExistence type="predicted"/>
<reference evidence="1 2" key="1">
    <citation type="submission" date="2020-08" db="EMBL/GenBank/DDBJ databases">
        <title>Genomic Encyclopedia of Type Strains, Phase IV (KMG-IV): sequencing the most valuable type-strain genomes for metagenomic binning, comparative biology and taxonomic classification.</title>
        <authorList>
            <person name="Goeker M."/>
        </authorList>
    </citation>
    <scope>NUCLEOTIDE SEQUENCE [LARGE SCALE GENOMIC DNA]</scope>
    <source>
        <strain evidence="1 2">DSM 27939</strain>
    </source>
</reference>
<name>A0A7W8NHA9_9DEIO</name>
<evidence type="ECO:0000313" key="2">
    <source>
        <dbReference type="Proteomes" id="UP000552709"/>
    </source>
</evidence>
<dbReference type="RefSeq" id="WP_184138327.1">
    <property type="nucleotide sequence ID" value="NZ_JACHFL010000038.1"/>
</dbReference>
<dbReference type="Proteomes" id="UP000552709">
    <property type="component" value="Unassembled WGS sequence"/>
</dbReference>
<keyword evidence="2" id="KW-1185">Reference proteome</keyword>
<dbReference type="AlphaFoldDB" id="A0A7W8NHA9"/>
<accession>A0A7W8NHA9</accession>
<comment type="caution">
    <text evidence="1">The sequence shown here is derived from an EMBL/GenBank/DDBJ whole genome shotgun (WGS) entry which is preliminary data.</text>
</comment>
<dbReference type="EMBL" id="JACHFL010000038">
    <property type="protein sequence ID" value="MBB5366361.1"/>
    <property type="molecule type" value="Genomic_DNA"/>
</dbReference>
<gene>
    <name evidence="1" type="ORF">HNQ08_005490</name>
</gene>
<sequence>MGTTLPVHDRLGAFGAGEAVLSLAYLAAAAARGISEPPAVAGRWWTYTNANAILDTALRRFQQRGAPVLGSLPLEVLGKAFDQWEKAGSMVTFKAEYFPPAPQA</sequence>
<protein>
    <submittedName>
        <fullName evidence="1">Uncharacterized protein</fullName>
    </submittedName>
</protein>
<evidence type="ECO:0000313" key="1">
    <source>
        <dbReference type="EMBL" id="MBB5366361.1"/>
    </source>
</evidence>